<dbReference type="OrthoDB" id="2958217at2759"/>
<dbReference type="PANTHER" id="PTHR33112">
    <property type="entry name" value="DOMAIN PROTEIN, PUTATIVE-RELATED"/>
    <property type="match status" value="1"/>
</dbReference>
<proteinExistence type="predicted"/>
<feature type="region of interest" description="Disordered" evidence="1">
    <location>
        <begin position="1"/>
        <end position="81"/>
    </location>
</feature>
<protein>
    <recommendedName>
        <fullName evidence="2">Heterokaryon incompatibility domain-containing protein</fullName>
    </recommendedName>
</protein>
<comment type="caution">
    <text evidence="3">The sequence shown here is derived from an EMBL/GenBank/DDBJ whole genome shotgun (WGS) entry which is preliminary data.</text>
</comment>
<dbReference type="AlphaFoldDB" id="A0A7D8YKY1"/>
<dbReference type="Pfam" id="PF06985">
    <property type="entry name" value="HET"/>
    <property type="match status" value="1"/>
</dbReference>
<evidence type="ECO:0000313" key="3">
    <source>
        <dbReference type="EMBL" id="TVY51231.1"/>
    </source>
</evidence>
<name>A0A7D8YKY1_9HELO</name>
<feature type="compositionally biased region" description="Polar residues" evidence="1">
    <location>
        <begin position="61"/>
        <end position="81"/>
    </location>
</feature>
<dbReference type="PANTHER" id="PTHR33112:SF12">
    <property type="entry name" value="HETEROKARYON INCOMPATIBILITY DOMAIN-CONTAINING PROTEIN"/>
    <property type="match status" value="1"/>
</dbReference>
<dbReference type="EMBL" id="QGMG01000870">
    <property type="protein sequence ID" value="TVY51231.1"/>
    <property type="molecule type" value="Genomic_DNA"/>
</dbReference>
<dbReference type="Proteomes" id="UP000481288">
    <property type="component" value="Unassembled WGS sequence"/>
</dbReference>
<evidence type="ECO:0000313" key="4">
    <source>
        <dbReference type="Proteomes" id="UP000481288"/>
    </source>
</evidence>
<accession>A0A7D8YKY1</accession>
<evidence type="ECO:0000256" key="1">
    <source>
        <dbReference type="SAM" id="MobiDB-lite"/>
    </source>
</evidence>
<keyword evidence="4" id="KW-1185">Reference proteome</keyword>
<dbReference type="InterPro" id="IPR010730">
    <property type="entry name" value="HET"/>
</dbReference>
<feature type="domain" description="Heterokaryon incompatibility" evidence="2">
    <location>
        <begin position="492"/>
        <end position="654"/>
    </location>
</feature>
<evidence type="ECO:0000259" key="2">
    <source>
        <dbReference type="Pfam" id="PF06985"/>
    </source>
</evidence>
<gene>
    <name evidence="3" type="ORF">LCER1_G008487</name>
</gene>
<reference evidence="3 4" key="1">
    <citation type="submission" date="2018-05" db="EMBL/GenBank/DDBJ databases">
        <title>Whole genome sequencing for identification of molecular markers to develop diagnostic detection tools for the regulated plant pathogen Lachnellula willkommii.</title>
        <authorList>
            <person name="Giroux E."/>
            <person name="Bilodeau G."/>
        </authorList>
    </citation>
    <scope>NUCLEOTIDE SEQUENCE [LARGE SCALE GENOMIC DNA]</scope>
    <source>
        <strain evidence="3 4">CBS 625.97</strain>
    </source>
</reference>
<organism evidence="3 4">
    <name type="scientific">Lachnellula cervina</name>
    <dbReference type="NCBI Taxonomy" id="1316786"/>
    <lineage>
        <taxon>Eukaryota</taxon>
        <taxon>Fungi</taxon>
        <taxon>Dikarya</taxon>
        <taxon>Ascomycota</taxon>
        <taxon>Pezizomycotina</taxon>
        <taxon>Leotiomycetes</taxon>
        <taxon>Helotiales</taxon>
        <taxon>Lachnaceae</taxon>
        <taxon>Lachnellula</taxon>
    </lineage>
</organism>
<sequence length="1044" mass="117559">MSSSGSGRVVPQWPAPRPNSSSSTSSNANFIGMIDRGNEEEEEDDSTSSAPPLHHDRIANGLSTFNSRTSGNDNQPSPLSLNSVGSFFQKAGQNIKSAHFNAQNLLEKSGATKVANQTSKFLTQTNENVVETFKETSTEILQGTTTAVNRVGEQLGGVGQKLADLTPPLLPNPIKQDIQDLTGKTMGFRDLCTRCSELPVSACWEDEARVPSEVLKWSTPLARVIYHAEWCRLCKLLLTMLCRPEHDPLKHPEVERYLQPELQNMTMKEWVDRGWAFTDKNWPFGRSETRQEGATLFLGPVGQDSKQILLTPEKRHAAVNLATSLVSAAAKKPRPKPPPFKGTYNDGLRGGLKKGREEAIKYPLSCDIYISLFTSKSSEFPGLLMASCVGYGNRPGGEPKTLARFRMRVAHPNIRSNLGLEAPLSYGRLLDPDWIDLSVARWWIYECEAKHGALCSQHGWDIALQKLESIRLIDVEKMCLVEHSDMTSACRYVALSYRWSKTKVVLKYENRIEFMEEGGLRKVLDQIPRTIVDAMEVTMGLRERYLWVDALCIIQEAGDDEAKAHISMMDRVYSGALVTIVAAPDDTKEGDTNPGLKGVSRHNFVTNSDNEGTKREITQPSAEVRDGAHIIAPFACRQELATTAWNSRAWTLQEKLLSRRLLVFSGDEVVWHCRQMIAREDMRNEDSRGTVKPLEWLNLKPKFFDRGTHSHWIDGSLKKDRHGRTHIVRSGTFAEYTKVIAEYTHRQLSFKYDIIRALEGMLQIFRRSFRSDFMYGLPKILLDIAILWRPSRCLRRRISENGSVFPSWSWAGWEGLVCYDDPMDIGRDSDGEVIGYRRSRDGEEGVRPLLQWYNWDEKRAKVEALNGHGRGIPLEGSELPSEWDISRPNGLRPGIPDTTGLNLQSHHLIFHTRSVASFQLADIAIQNRSGQLLPGGGSSERQADQVPHRFAIVDSWLEKIGSFVLDGEEPQRLEAKRHEFILLAETQLLSLEVKEKLNGEFRYYLVMLVEKDSATGTYARCGLGRVSKEAWRLAEPVSKVVVLG</sequence>